<comment type="similarity">
    <text evidence="1 2">Belongs to the GMC oxidoreductase family.</text>
</comment>
<protein>
    <submittedName>
        <fullName evidence="6">CSON007279 protein</fullName>
    </submittedName>
</protein>
<dbReference type="Gene3D" id="3.30.560.10">
    <property type="entry name" value="Glucose Oxidase, domain 3"/>
    <property type="match status" value="1"/>
</dbReference>
<dbReference type="GO" id="GO:0016614">
    <property type="term" value="F:oxidoreductase activity, acting on CH-OH group of donors"/>
    <property type="evidence" value="ECO:0007669"/>
    <property type="project" value="InterPro"/>
</dbReference>
<feature type="chain" id="PRO_5036062188" evidence="3">
    <location>
        <begin position="24"/>
        <end position="936"/>
    </location>
</feature>
<dbReference type="SUPFAM" id="SSF51905">
    <property type="entry name" value="FAD/NAD(P)-binding domain"/>
    <property type="match status" value="1"/>
</dbReference>
<dbReference type="PROSITE" id="PS00624">
    <property type="entry name" value="GMC_OXRED_2"/>
    <property type="match status" value="1"/>
</dbReference>
<accession>A0A336LCY2</accession>
<reference evidence="7" key="2">
    <citation type="submission" date="2018-07" db="EMBL/GenBank/DDBJ databases">
        <authorList>
            <person name="Quirk P.G."/>
            <person name="Krulwich T.A."/>
        </authorList>
    </citation>
    <scope>NUCLEOTIDE SEQUENCE</scope>
</reference>
<dbReference type="EMBL" id="UFQS01002769">
    <property type="protein sequence ID" value="SSX14637.1"/>
    <property type="molecule type" value="Genomic_DNA"/>
</dbReference>
<dbReference type="PANTHER" id="PTHR11552:SF208">
    <property type="entry name" value="RE36204P-RELATED"/>
    <property type="match status" value="1"/>
</dbReference>
<gene>
    <name evidence="6" type="primary">CSON007279</name>
</gene>
<proteinExistence type="inferred from homology"/>
<dbReference type="VEuPathDB" id="VectorBase:CSON007279"/>
<evidence type="ECO:0000256" key="1">
    <source>
        <dbReference type="ARBA" id="ARBA00010790"/>
    </source>
</evidence>
<dbReference type="InterPro" id="IPR000172">
    <property type="entry name" value="GMC_OxRdtase_N"/>
</dbReference>
<name>A0A336LCY2_CULSO</name>
<feature type="domain" description="Glucose-methanol-choline oxidoreductase N-terminal" evidence="5">
    <location>
        <begin position="309"/>
        <end position="323"/>
    </location>
</feature>
<dbReference type="Pfam" id="PF05199">
    <property type="entry name" value="GMC_oxred_C"/>
    <property type="match status" value="1"/>
</dbReference>
<evidence type="ECO:0000313" key="6">
    <source>
        <dbReference type="EMBL" id="SSX14637.1"/>
    </source>
</evidence>
<dbReference type="GO" id="GO:0050660">
    <property type="term" value="F:flavin adenine dinucleotide binding"/>
    <property type="evidence" value="ECO:0007669"/>
    <property type="project" value="InterPro"/>
</dbReference>
<dbReference type="SUPFAM" id="SSF54373">
    <property type="entry name" value="FAD-linked reductases, C-terminal domain"/>
    <property type="match status" value="1"/>
</dbReference>
<keyword evidence="2" id="KW-0274">FAD</keyword>
<keyword evidence="3" id="KW-0732">Signal</keyword>
<evidence type="ECO:0000313" key="7">
    <source>
        <dbReference type="EMBL" id="SSX34034.1"/>
    </source>
</evidence>
<dbReference type="InterPro" id="IPR036188">
    <property type="entry name" value="FAD/NAD-bd_sf"/>
</dbReference>
<feature type="signal peptide" evidence="3">
    <location>
        <begin position="1"/>
        <end position="23"/>
    </location>
</feature>
<dbReference type="InterPro" id="IPR007867">
    <property type="entry name" value="GMC_OxRtase_C"/>
</dbReference>
<reference evidence="6" key="1">
    <citation type="submission" date="2018-04" db="EMBL/GenBank/DDBJ databases">
        <authorList>
            <person name="Go L.Y."/>
            <person name="Mitchell J.A."/>
        </authorList>
    </citation>
    <scope>NUCLEOTIDE SEQUENCE</scope>
    <source>
        <tissue evidence="6">Whole organism</tissue>
    </source>
</reference>
<evidence type="ECO:0000259" key="5">
    <source>
        <dbReference type="PROSITE" id="PS00624"/>
    </source>
</evidence>
<dbReference type="PANTHER" id="PTHR11552">
    <property type="entry name" value="GLUCOSE-METHANOL-CHOLINE GMC OXIDOREDUCTASE"/>
    <property type="match status" value="1"/>
</dbReference>
<dbReference type="AlphaFoldDB" id="A0A336LCY2"/>
<feature type="domain" description="Glucose-methanol-choline oxidoreductase N-terminal" evidence="4">
    <location>
        <begin position="136"/>
        <end position="159"/>
    </location>
</feature>
<dbReference type="EMBL" id="UFQT01002769">
    <property type="protein sequence ID" value="SSX34034.1"/>
    <property type="molecule type" value="Genomic_DNA"/>
</dbReference>
<dbReference type="Pfam" id="PF00732">
    <property type="entry name" value="GMC_oxred_N"/>
    <property type="match status" value="1"/>
</dbReference>
<keyword evidence="2" id="KW-0285">Flavoprotein</keyword>
<organism evidence="6">
    <name type="scientific">Culicoides sonorensis</name>
    <name type="common">Biting midge</name>
    <dbReference type="NCBI Taxonomy" id="179676"/>
    <lineage>
        <taxon>Eukaryota</taxon>
        <taxon>Metazoa</taxon>
        <taxon>Ecdysozoa</taxon>
        <taxon>Arthropoda</taxon>
        <taxon>Hexapoda</taxon>
        <taxon>Insecta</taxon>
        <taxon>Pterygota</taxon>
        <taxon>Neoptera</taxon>
        <taxon>Endopterygota</taxon>
        <taxon>Diptera</taxon>
        <taxon>Nematocera</taxon>
        <taxon>Chironomoidea</taxon>
        <taxon>Ceratopogonidae</taxon>
        <taxon>Ceratopogoninae</taxon>
        <taxon>Culicoides</taxon>
        <taxon>Monoculicoides</taxon>
    </lineage>
</organism>
<dbReference type="Gene3D" id="3.50.50.60">
    <property type="entry name" value="FAD/NAD(P)-binding domain"/>
    <property type="match status" value="1"/>
</dbReference>
<evidence type="ECO:0000256" key="3">
    <source>
        <dbReference type="SAM" id="SignalP"/>
    </source>
</evidence>
<evidence type="ECO:0000256" key="2">
    <source>
        <dbReference type="RuleBase" id="RU003968"/>
    </source>
</evidence>
<dbReference type="InterPro" id="IPR012132">
    <property type="entry name" value="GMC_OxRdtase"/>
</dbReference>
<evidence type="ECO:0000259" key="4">
    <source>
        <dbReference type="PROSITE" id="PS00623"/>
    </source>
</evidence>
<sequence length="936" mass="106718">MWFSNLRSILWILVNFILLHCNSENIFDDLINGATKGFMDAWVTKYSIDKPLPSYDYIIIGAGPAGCVIANRLSEDQNVTVLLIEAGKPEIPLLTDIPMIVPNLQSTSFNFNYTPPAGQKKGCLAMNDQQCWWPHGKGLGGSSLINYMIYTRGNRRDYDSWKEMGNSGWGFDEMLPLFKKIEKFNVEGVENESDEGNVSIEDVPFRSTISSAFVEGAQELGHKYLNYNGEEQLGVSYLQQSTKNGWRVTSTKAYLDQIKTRPNLHILTNSWASKILIDSKSMRAIGVHYIRDGKLNKVKVKRELILSAGSFESPKLLMLSGIGPRKNLEELKINVIKDLPVGKTLYEHVGVLGPIYIIRNSSDNLNNLDSVANFPSMIDWTLGHGPLTSNGIEALLYMKTNFSQESDPLYPDIEIMQSFTSLAFDKGPGTRRGLNLRDDIYKEIFEPIENCRTFQYVPLLLQPRTKGSMLLKSKNPFKRPFFNYTFFEEDDDVSALVEAIKEAIRITNTESFKNLQPDLYTPTLPFCPDIEKGSDKYWDCYVRHFTATLHHQIATTKMGPKSDKEAVVNERLKVHGFENLRVADIGIIPKPPTGHTTSYSYVIGEKASQMILEDSELQRNALRRKREIAKRKYFDWQKNPDLSSEESTEIESEESMEDLKTNITLMDIILARNNQSTTESSTKSDLVTILSPVPNVRTTKLQQLNGHHHRHNRQHRVKSHHVMTFADSVNDDGHLNVSHVAAIIEQEPAADEDHIKVVESKNGTVYGKGINKPKVITAKLHEANSTVFNETEANSKENFTNEFVVISVGKSENVTEIKLNETDEHLRVKRQTLNLQTIQDLQQALELARYATERWERFTRKTNEFKTYFKQLLGLPDLDSITVAPVTRNKRSEKEFKEIGLEELKNQTMEFIDKERHESDKEKEVIFTKVKKNNKQ</sequence>
<dbReference type="PROSITE" id="PS00623">
    <property type="entry name" value="GMC_OXRED_1"/>
    <property type="match status" value="1"/>
</dbReference>